<dbReference type="EMBL" id="FNDB01000007">
    <property type="protein sequence ID" value="SDH42500.1"/>
    <property type="molecule type" value="Genomic_DNA"/>
</dbReference>
<reference evidence="2" key="1">
    <citation type="submission" date="2016-10" db="EMBL/GenBank/DDBJ databases">
        <authorList>
            <person name="Varghese N."/>
            <person name="Submissions S."/>
        </authorList>
    </citation>
    <scope>NUCLEOTIDE SEQUENCE [LARGE SCALE GENOMIC DNA]</scope>
    <source>
        <strain evidence="2">CGMCC 1.2747</strain>
    </source>
</reference>
<name>A0A1G8CCB5_9FLAO</name>
<organism evidence="1 2">
    <name type="scientific">Flavobacterium omnivorum</name>
    <dbReference type="NCBI Taxonomy" id="178355"/>
    <lineage>
        <taxon>Bacteria</taxon>
        <taxon>Pseudomonadati</taxon>
        <taxon>Bacteroidota</taxon>
        <taxon>Flavobacteriia</taxon>
        <taxon>Flavobacteriales</taxon>
        <taxon>Flavobacteriaceae</taxon>
        <taxon>Flavobacterium</taxon>
    </lineage>
</organism>
<dbReference type="AlphaFoldDB" id="A0A1G8CCB5"/>
<proteinExistence type="predicted"/>
<protein>
    <recommendedName>
        <fullName evidence="3">Methyltransferase domain-containing protein</fullName>
    </recommendedName>
</protein>
<dbReference type="Proteomes" id="UP000199274">
    <property type="component" value="Unassembled WGS sequence"/>
</dbReference>
<dbReference type="OrthoDB" id="1435796at2"/>
<dbReference type="SUPFAM" id="SSF53335">
    <property type="entry name" value="S-adenosyl-L-methionine-dependent methyltransferases"/>
    <property type="match status" value="1"/>
</dbReference>
<dbReference type="STRING" id="178355.SAMN04488062_10799"/>
<dbReference type="RefSeq" id="WP_091257367.1">
    <property type="nucleotide sequence ID" value="NZ_FNDB01000007.1"/>
</dbReference>
<evidence type="ECO:0000313" key="1">
    <source>
        <dbReference type="EMBL" id="SDH42500.1"/>
    </source>
</evidence>
<dbReference type="InterPro" id="IPR029063">
    <property type="entry name" value="SAM-dependent_MTases_sf"/>
</dbReference>
<dbReference type="Gene3D" id="3.40.50.150">
    <property type="entry name" value="Vaccinia Virus protein VP39"/>
    <property type="match status" value="1"/>
</dbReference>
<gene>
    <name evidence="1" type="ORF">SAMN04488062_10799</name>
</gene>
<keyword evidence="2" id="KW-1185">Reference proteome</keyword>
<evidence type="ECO:0008006" key="3">
    <source>
        <dbReference type="Google" id="ProtNLM"/>
    </source>
</evidence>
<evidence type="ECO:0000313" key="2">
    <source>
        <dbReference type="Proteomes" id="UP000199274"/>
    </source>
</evidence>
<sequence length="214" mass="24827">MKYKDLVEQNYKMFCGFEGSDYIASEFALETILKIIIKYKIENILELGLGIGSISDTVLKFSEKENRKLNYVGTESNKFCLNALKSNVKYFDKLKLYPQLELVEDNKFDLIIIDGYDETLTKVVSFCKMHTIIFIEGDRKGQTELIQQIFPKSKHVNIITLNKNKPYAHGYCPTSSYVGGGQLLFINPTLGMKVFWFQQKIRTFMINRIRNLNK</sequence>
<accession>A0A1G8CCB5</accession>